<dbReference type="InterPro" id="IPR016380">
    <property type="entry name" value="Sig_transdc_His_kin_NarX/NarQ"/>
</dbReference>
<dbReference type="RefSeq" id="WP_043118310.1">
    <property type="nucleotide sequence ID" value="NZ_JRAA01000003.1"/>
</dbReference>
<evidence type="ECO:0000256" key="10">
    <source>
        <dbReference type="ARBA" id="ARBA00022840"/>
    </source>
</evidence>
<dbReference type="GO" id="GO:0005524">
    <property type="term" value="F:ATP binding"/>
    <property type="evidence" value="ECO:0007669"/>
    <property type="project" value="UniProtKB-UniRule"/>
</dbReference>
<dbReference type="GO" id="GO:0046983">
    <property type="term" value="F:protein dimerization activity"/>
    <property type="evidence" value="ECO:0007669"/>
    <property type="project" value="UniProtKB-UniRule"/>
</dbReference>
<keyword evidence="7 16" id="KW-0812">Transmembrane</keyword>
<sequence length="633" mass="70075">MFNSKLIHSLQARLGLAMAAILALAIVSIGSSVIITQTAKGFAAAINQAGTLRMQSYRIVASLVPAAGEEVLSPGVRTRSLVSEFRDRLASDRIQSVMQKNPSLPVQDSYRLLVERWESVLAPLISEYISQALAAEPSRLSPDRLTNLRQAYIAEVDPFVDVIHQFVRALEVEAESKIERLQLIQLIVLILTLVVVVVLLFVRRDLHRPMRELLATAGAVRHGDFSVRCSHPRDDELGQLGAAFNLMAADLSHTYEELEERVARKTADLERSNRSLELLYTVSRRLSVETFDEKVLSQLVDEVGRLIGARGGAICLGQPGDEQAFRLATTALSDLPADDLCIESSDCVRCFGDGNAHMIKLQSENGAYRYSTPVADKGEQYGVLLMDIDEASSLEEWHKRLLDTVAYHISLAIQREQQLSQNRKLALMEERSVIARELHDSLAQTLSYLKIQVSLLRNALPQAGDEKSIEILERLHSGLNSAYGELRELLTTFRLRLGEGGFEAALEQTVEDFRKRGEINLVLENRIGNCRLSPNAEINLVQIIREALSNVVRHSDANEACVSIDCDHEGRVTLLIEDDGVGMPGVEQLEHHHGLAIMRERARGLDGVLDVGRSTHGGTVVKLNFHAMSGQGE</sequence>
<evidence type="ECO:0000256" key="13">
    <source>
        <dbReference type="ARBA" id="ARBA00023136"/>
    </source>
</evidence>
<feature type="transmembrane region" description="Helical" evidence="16">
    <location>
        <begin position="183"/>
        <end position="202"/>
    </location>
</feature>
<dbReference type="PIRSF" id="PIRSF003167">
    <property type="entry name" value="STHK_NarX/NarQ"/>
    <property type="match status" value="1"/>
</dbReference>
<proteinExistence type="predicted"/>
<keyword evidence="15" id="KW-0175">Coiled coil</keyword>
<gene>
    <name evidence="19" type="ORF">JV46_26780</name>
</gene>
<dbReference type="SMART" id="SM00387">
    <property type="entry name" value="HATPase_c"/>
    <property type="match status" value="1"/>
</dbReference>
<dbReference type="SUPFAM" id="SSF55874">
    <property type="entry name" value="ATPase domain of HSP90 chaperone/DNA topoisomerase II/histidine kinase"/>
    <property type="match status" value="1"/>
</dbReference>
<dbReference type="PANTHER" id="PTHR24421:SF10">
    <property type="entry name" value="NITRATE_NITRITE SENSOR PROTEIN NARQ"/>
    <property type="match status" value="1"/>
</dbReference>
<evidence type="ECO:0000256" key="1">
    <source>
        <dbReference type="ARBA" id="ARBA00000085"/>
    </source>
</evidence>
<evidence type="ECO:0000259" key="18">
    <source>
        <dbReference type="PROSITE" id="PS50885"/>
    </source>
</evidence>
<feature type="coiled-coil region" evidence="15">
    <location>
        <begin position="248"/>
        <end position="275"/>
    </location>
</feature>
<keyword evidence="5" id="KW-0597">Phosphoprotein</keyword>
<dbReference type="Pfam" id="PF13675">
    <property type="entry name" value="PilJ"/>
    <property type="match status" value="1"/>
</dbReference>
<dbReference type="InterPro" id="IPR003594">
    <property type="entry name" value="HATPase_dom"/>
</dbReference>
<evidence type="ECO:0000313" key="20">
    <source>
        <dbReference type="Proteomes" id="UP000030856"/>
    </source>
</evidence>
<dbReference type="EC" id="2.7.13.3" evidence="14"/>
<evidence type="ECO:0000256" key="16">
    <source>
        <dbReference type="SAM" id="Phobius"/>
    </source>
</evidence>
<feature type="domain" description="Histidine kinase" evidence="17">
    <location>
        <begin position="433"/>
        <end position="629"/>
    </location>
</feature>
<dbReference type="GO" id="GO:0005886">
    <property type="term" value="C:plasma membrane"/>
    <property type="evidence" value="ECO:0007669"/>
    <property type="project" value="UniProtKB-SubCell"/>
</dbReference>
<dbReference type="InterPro" id="IPR011712">
    <property type="entry name" value="Sig_transdc_His_kin_sub3_dim/P"/>
</dbReference>
<evidence type="ECO:0000259" key="17">
    <source>
        <dbReference type="PROSITE" id="PS50109"/>
    </source>
</evidence>
<evidence type="ECO:0000256" key="5">
    <source>
        <dbReference type="ARBA" id="ARBA00022553"/>
    </source>
</evidence>
<evidence type="ECO:0000256" key="6">
    <source>
        <dbReference type="ARBA" id="ARBA00022679"/>
    </source>
</evidence>
<dbReference type="InterPro" id="IPR036890">
    <property type="entry name" value="HATPase_C_sf"/>
</dbReference>
<evidence type="ECO:0000256" key="14">
    <source>
        <dbReference type="PIRNR" id="PIRNR003167"/>
    </source>
</evidence>
<dbReference type="InterPro" id="IPR029016">
    <property type="entry name" value="GAF-like_dom_sf"/>
</dbReference>
<dbReference type="CDD" id="cd06225">
    <property type="entry name" value="HAMP"/>
    <property type="match status" value="1"/>
</dbReference>
<keyword evidence="20" id="KW-1185">Reference proteome</keyword>
<dbReference type="SMART" id="SM00304">
    <property type="entry name" value="HAMP"/>
    <property type="match status" value="1"/>
</dbReference>
<dbReference type="Gene3D" id="1.10.8.500">
    <property type="entry name" value="HAMP domain in histidine kinase"/>
    <property type="match status" value="1"/>
</dbReference>
<comment type="subcellular location">
    <subcellularLocation>
        <location evidence="2">Cell inner membrane</location>
        <topology evidence="2">Multi-pass membrane protein</topology>
    </subcellularLocation>
</comment>
<dbReference type="Pfam" id="PF07730">
    <property type="entry name" value="HisKA_3"/>
    <property type="match status" value="1"/>
</dbReference>
<comment type="catalytic activity">
    <reaction evidence="1 14">
        <text>ATP + protein L-histidine = ADP + protein N-phospho-L-histidine.</text>
        <dbReference type="EC" id="2.7.13.3"/>
    </reaction>
</comment>
<dbReference type="eggNOG" id="COG3850">
    <property type="taxonomic scope" value="Bacteria"/>
</dbReference>
<dbReference type="SUPFAM" id="SSF158472">
    <property type="entry name" value="HAMP domain-like"/>
    <property type="match status" value="1"/>
</dbReference>
<dbReference type="PROSITE" id="PS50885">
    <property type="entry name" value="HAMP"/>
    <property type="match status" value="1"/>
</dbReference>
<organism evidence="19 20">
    <name type="scientific">Solemya velum gill symbiont</name>
    <dbReference type="NCBI Taxonomy" id="2340"/>
    <lineage>
        <taxon>Bacteria</taxon>
        <taxon>Pseudomonadati</taxon>
        <taxon>Pseudomonadota</taxon>
        <taxon>Gammaproteobacteria</taxon>
        <taxon>sulfur-oxidizing symbionts</taxon>
    </lineage>
</organism>
<keyword evidence="8 14" id="KW-0547">Nucleotide-binding</keyword>
<dbReference type="OrthoDB" id="9811306at2"/>
<comment type="caution">
    <text evidence="19">The sequence shown here is derived from an EMBL/GenBank/DDBJ whole genome shotgun (WGS) entry which is preliminary data.</text>
</comment>
<dbReference type="InterPro" id="IPR050482">
    <property type="entry name" value="Sensor_HK_TwoCompSys"/>
</dbReference>
<dbReference type="InterPro" id="IPR005467">
    <property type="entry name" value="His_kinase_dom"/>
</dbReference>
<dbReference type="InterPro" id="IPR029095">
    <property type="entry name" value="NarX-like_N"/>
</dbReference>
<dbReference type="CDD" id="cd16917">
    <property type="entry name" value="HATPase_UhpB-NarQ-NarX-like"/>
    <property type="match status" value="1"/>
</dbReference>
<dbReference type="EMBL" id="JRAA01000003">
    <property type="protein sequence ID" value="KHF24237.1"/>
    <property type="molecule type" value="Genomic_DNA"/>
</dbReference>
<name>A0A0B0H6F0_SOVGS</name>
<keyword evidence="12 14" id="KW-0902">Two-component regulatory system</keyword>
<evidence type="ECO:0000256" key="12">
    <source>
        <dbReference type="ARBA" id="ARBA00023012"/>
    </source>
</evidence>
<dbReference type="Pfam" id="PF00672">
    <property type="entry name" value="HAMP"/>
    <property type="match status" value="1"/>
</dbReference>
<dbReference type="Gene3D" id="3.30.450.40">
    <property type="match status" value="1"/>
</dbReference>
<dbReference type="Pfam" id="PF02518">
    <property type="entry name" value="HATPase_c"/>
    <property type="match status" value="1"/>
</dbReference>
<dbReference type="SUPFAM" id="SSF55781">
    <property type="entry name" value="GAF domain-like"/>
    <property type="match status" value="1"/>
</dbReference>
<evidence type="ECO:0000256" key="3">
    <source>
        <dbReference type="ARBA" id="ARBA00022475"/>
    </source>
</evidence>
<evidence type="ECO:0000313" key="19">
    <source>
        <dbReference type="EMBL" id="KHF24237.1"/>
    </source>
</evidence>
<keyword evidence="13 14" id="KW-0472">Membrane</keyword>
<dbReference type="GO" id="GO:0000155">
    <property type="term" value="F:phosphorelay sensor kinase activity"/>
    <property type="evidence" value="ECO:0007669"/>
    <property type="project" value="UniProtKB-UniRule"/>
</dbReference>
<accession>A0A0B0H6F0</accession>
<dbReference type="AlphaFoldDB" id="A0A0B0H6F0"/>
<protein>
    <recommendedName>
        <fullName evidence="14">Sensor protein</fullName>
        <ecNumber evidence="14">2.7.13.3</ecNumber>
    </recommendedName>
</protein>
<dbReference type="PANTHER" id="PTHR24421">
    <property type="entry name" value="NITRATE/NITRITE SENSOR PROTEIN NARX-RELATED"/>
    <property type="match status" value="1"/>
</dbReference>
<reference evidence="19 20" key="1">
    <citation type="journal article" date="2014" name="BMC Genomics">
        <title>The genome of the intracellular bacterium of the coastal bivalve, Solemya velum: a blueprint for thriving in and out of symbiosis.</title>
        <authorList>
            <person name="Dmytrenko O."/>
            <person name="Russell S.L."/>
            <person name="Loo W.T."/>
            <person name="Fontanez K.M."/>
            <person name="Liao L."/>
            <person name="Roeselers G."/>
            <person name="Sharma R."/>
            <person name="Stewart F.J."/>
            <person name="Newton I.L."/>
            <person name="Woyke T."/>
            <person name="Wu D."/>
            <person name="Lang J.M."/>
            <person name="Eisen J.A."/>
            <person name="Cavanaugh C.M."/>
        </authorList>
    </citation>
    <scope>NUCLEOTIDE SEQUENCE [LARGE SCALE GENOMIC DNA]</scope>
    <source>
        <strain evidence="19 20">WH</strain>
    </source>
</reference>
<dbReference type="Gene3D" id="1.20.5.1930">
    <property type="match status" value="1"/>
</dbReference>
<dbReference type="PATRIC" id="fig|2340.3.peg.2316"/>
<dbReference type="Proteomes" id="UP000030856">
    <property type="component" value="Unassembled WGS sequence"/>
</dbReference>
<evidence type="ECO:0000256" key="15">
    <source>
        <dbReference type="SAM" id="Coils"/>
    </source>
</evidence>
<keyword evidence="10 14" id="KW-0067">ATP-binding</keyword>
<evidence type="ECO:0000256" key="8">
    <source>
        <dbReference type="ARBA" id="ARBA00022741"/>
    </source>
</evidence>
<dbReference type="Gene3D" id="3.30.565.10">
    <property type="entry name" value="Histidine kinase-like ATPase, C-terminal domain"/>
    <property type="match status" value="1"/>
</dbReference>
<keyword evidence="3 14" id="KW-1003">Cell membrane</keyword>
<keyword evidence="9 14" id="KW-0418">Kinase</keyword>
<evidence type="ECO:0000256" key="4">
    <source>
        <dbReference type="ARBA" id="ARBA00022519"/>
    </source>
</evidence>
<dbReference type="CDD" id="cd19408">
    <property type="entry name" value="NarX_NarQ_sensor"/>
    <property type="match status" value="1"/>
</dbReference>
<evidence type="ECO:0000256" key="2">
    <source>
        <dbReference type="ARBA" id="ARBA00004429"/>
    </source>
</evidence>
<dbReference type="InterPro" id="IPR003660">
    <property type="entry name" value="HAMP_dom"/>
</dbReference>
<keyword evidence="11 16" id="KW-1133">Transmembrane helix</keyword>
<keyword evidence="4 14" id="KW-0997">Cell inner membrane</keyword>
<dbReference type="PROSITE" id="PS50109">
    <property type="entry name" value="HIS_KIN"/>
    <property type="match status" value="1"/>
</dbReference>
<evidence type="ECO:0000256" key="11">
    <source>
        <dbReference type="ARBA" id="ARBA00022989"/>
    </source>
</evidence>
<keyword evidence="6 14" id="KW-0808">Transferase</keyword>
<dbReference type="Gene3D" id="1.20.120.960">
    <property type="entry name" value="Histidine kinase NarX, sensor domain"/>
    <property type="match status" value="1"/>
</dbReference>
<evidence type="ECO:0000256" key="7">
    <source>
        <dbReference type="ARBA" id="ARBA00022692"/>
    </source>
</evidence>
<feature type="domain" description="HAMP" evidence="18">
    <location>
        <begin position="204"/>
        <end position="256"/>
    </location>
</feature>
<dbReference type="STRING" id="2340.JV46_26780"/>
<dbReference type="InterPro" id="IPR042295">
    <property type="entry name" value="NarX-like_N_sf"/>
</dbReference>
<evidence type="ECO:0000256" key="9">
    <source>
        <dbReference type="ARBA" id="ARBA00022777"/>
    </source>
</evidence>